<feature type="non-terminal residue" evidence="1">
    <location>
        <position position="1"/>
    </location>
</feature>
<protein>
    <submittedName>
        <fullName evidence="1">Uncharacterized protein</fullName>
    </submittedName>
</protein>
<sequence length="57" mass="5976">DRVRPEPAGRHVLPVLLRGDAVPARGGRLGMPQLPAGVLRLVPRAGPEPTRHPGGAM</sequence>
<evidence type="ECO:0000313" key="1">
    <source>
        <dbReference type="EMBL" id="CAA9316025.1"/>
    </source>
</evidence>
<organism evidence="1">
    <name type="scientific">uncultured Friedmanniella sp</name>
    <dbReference type="NCBI Taxonomy" id="335381"/>
    <lineage>
        <taxon>Bacteria</taxon>
        <taxon>Bacillati</taxon>
        <taxon>Actinomycetota</taxon>
        <taxon>Actinomycetes</taxon>
        <taxon>Propionibacteriales</taxon>
        <taxon>Nocardioidaceae</taxon>
        <taxon>Friedmanniella</taxon>
        <taxon>environmental samples</taxon>
    </lineage>
</organism>
<accession>A0A6J4KUW3</accession>
<dbReference type="AlphaFoldDB" id="A0A6J4KUW3"/>
<dbReference type="EMBL" id="CADCTS010000340">
    <property type="protein sequence ID" value="CAA9316025.1"/>
    <property type="molecule type" value="Genomic_DNA"/>
</dbReference>
<reference evidence="1" key="1">
    <citation type="submission" date="2020-02" db="EMBL/GenBank/DDBJ databases">
        <authorList>
            <person name="Meier V. D."/>
        </authorList>
    </citation>
    <scope>NUCLEOTIDE SEQUENCE</scope>
    <source>
        <strain evidence="1">AVDCRST_MAG48</strain>
    </source>
</reference>
<gene>
    <name evidence="1" type="ORF">AVDCRST_MAG48-2360</name>
</gene>
<proteinExistence type="predicted"/>
<name>A0A6J4KUW3_9ACTN</name>
<feature type="non-terminal residue" evidence="1">
    <location>
        <position position="57"/>
    </location>
</feature>